<feature type="region of interest" description="Disordered" evidence="1">
    <location>
        <begin position="254"/>
        <end position="278"/>
    </location>
</feature>
<feature type="region of interest" description="Disordered" evidence="1">
    <location>
        <begin position="376"/>
        <end position="401"/>
    </location>
</feature>
<feature type="compositionally biased region" description="Low complexity" evidence="1">
    <location>
        <begin position="254"/>
        <end position="269"/>
    </location>
</feature>
<dbReference type="Proteomes" id="UP000054477">
    <property type="component" value="Unassembled WGS sequence"/>
</dbReference>
<keyword evidence="3" id="KW-1185">Reference proteome</keyword>
<feature type="compositionally biased region" description="Basic and acidic residues" evidence="1">
    <location>
        <begin position="466"/>
        <end position="480"/>
    </location>
</feature>
<feature type="region of interest" description="Disordered" evidence="1">
    <location>
        <begin position="64"/>
        <end position="114"/>
    </location>
</feature>
<organism evidence="2 3">
    <name type="scientific">Laccaria amethystina LaAM-08-1</name>
    <dbReference type="NCBI Taxonomy" id="1095629"/>
    <lineage>
        <taxon>Eukaryota</taxon>
        <taxon>Fungi</taxon>
        <taxon>Dikarya</taxon>
        <taxon>Basidiomycota</taxon>
        <taxon>Agaricomycotina</taxon>
        <taxon>Agaricomycetes</taxon>
        <taxon>Agaricomycetidae</taxon>
        <taxon>Agaricales</taxon>
        <taxon>Agaricineae</taxon>
        <taxon>Hydnangiaceae</taxon>
        <taxon>Laccaria</taxon>
    </lineage>
</organism>
<feature type="region of interest" description="Disordered" evidence="1">
    <location>
        <begin position="466"/>
        <end position="569"/>
    </location>
</feature>
<dbReference type="HOGENOM" id="CLU_593211_0_0_1"/>
<feature type="compositionally biased region" description="Basic and acidic residues" evidence="1">
    <location>
        <begin position="560"/>
        <end position="569"/>
    </location>
</feature>
<evidence type="ECO:0000256" key="1">
    <source>
        <dbReference type="SAM" id="MobiDB-lite"/>
    </source>
</evidence>
<evidence type="ECO:0000313" key="3">
    <source>
        <dbReference type="Proteomes" id="UP000054477"/>
    </source>
</evidence>
<reference evidence="2 3" key="1">
    <citation type="submission" date="2014-04" db="EMBL/GenBank/DDBJ databases">
        <authorList>
            <consortium name="DOE Joint Genome Institute"/>
            <person name="Kuo A."/>
            <person name="Kohler A."/>
            <person name="Nagy L.G."/>
            <person name="Floudas D."/>
            <person name="Copeland A."/>
            <person name="Barry K.W."/>
            <person name="Cichocki N."/>
            <person name="Veneault-Fourrey C."/>
            <person name="LaButti K."/>
            <person name="Lindquist E.A."/>
            <person name="Lipzen A."/>
            <person name="Lundell T."/>
            <person name="Morin E."/>
            <person name="Murat C."/>
            <person name="Sun H."/>
            <person name="Tunlid A."/>
            <person name="Henrissat B."/>
            <person name="Grigoriev I.V."/>
            <person name="Hibbett D.S."/>
            <person name="Martin F."/>
            <person name="Nordberg H.P."/>
            <person name="Cantor M.N."/>
            <person name="Hua S.X."/>
        </authorList>
    </citation>
    <scope>NUCLEOTIDE SEQUENCE [LARGE SCALE GENOMIC DNA]</scope>
    <source>
        <strain evidence="2 3">LaAM-08-1</strain>
    </source>
</reference>
<feature type="compositionally biased region" description="Polar residues" evidence="1">
    <location>
        <begin position="227"/>
        <end position="245"/>
    </location>
</feature>
<proteinExistence type="predicted"/>
<feature type="compositionally biased region" description="Polar residues" evidence="1">
    <location>
        <begin position="376"/>
        <end position="385"/>
    </location>
</feature>
<dbReference type="EMBL" id="KN838966">
    <property type="protein sequence ID" value="KIJ91803.1"/>
    <property type="molecule type" value="Genomic_DNA"/>
</dbReference>
<evidence type="ECO:0000313" key="2">
    <source>
        <dbReference type="EMBL" id="KIJ91803.1"/>
    </source>
</evidence>
<gene>
    <name evidence="2" type="ORF">K443DRAFT_126140</name>
</gene>
<feature type="region of interest" description="Disordered" evidence="1">
    <location>
        <begin position="227"/>
        <end position="246"/>
    </location>
</feature>
<dbReference type="AlphaFoldDB" id="A0A0C9WTU4"/>
<reference evidence="3" key="2">
    <citation type="submission" date="2015-01" db="EMBL/GenBank/DDBJ databases">
        <title>Evolutionary Origins and Diversification of the Mycorrhizal Mutualists.</title>
        <authorList>
            <consortium name="DOE Joint Genome Institute"/>
            <consortium name="Mycorrhizal Genomics Consortium"/>
            <person name="Kohler A."/>
            <person name="Kuo A."/>
            <person name="Nagy L.G."/>
            <person name="Floudas D."/>
            <person name="Copeland A."/>
            <person name="Barry K.W."/>
            <person name="Cichocki N."/>
            <person name="Veneault-Fourrey C."/>
            <person name="LaButti K."/>
            <person name="Lindquist E.A."/>
            <person name="Lipzen A."/>
            <person name="Lundell T."/>
            <person name="Morin E."/>
            <person name="Murat C."/>
            <person name="Riley R."/>
            <person name="Ohm R."/>
            <person name="Sun H."/>
            <person name="Tunlid A."/>
            <person name="Henrissat B."/>
            <person name="Grigoriev I.V."/>
            <person name="Hibbett D.S."/>
            <person name="Martin F."/>
        </authorList>
    </citation>
    <scope>NUCLEOTIDE SEQUENCE [LARGE SCALE GENOMIC DNA]</scope>
    <source>
        <strain evidence="3">LaAM-08-1</strain>
    </source>
</reference>
<accession>A0A0C9WTU4</accession>
<feature type="compositionally biased region" description="Gly residues" evidence="1">
    <location>
        <begin position="497"/>
        <end position="539"/>
    </location>
</feature>
<name>A0A0C9WTU4_9AGAR</name>
<protein>
    <submittedName>
        <fullName evidence="2">Uncharacterized protein</fullName>
    </submittedName>
</protein>
<sequence>MIPHRPASGSPAEQVTNAPTIIAAIIDLQDHTAPSFLPYPGKDLTVDLLGCDFANLRTNSIRSAIDRGSQHIPHATTPKARADTPIDPPSQRPSENPLARHLKHQPAARRPPEHQTAAQLLPEHYGAAAPCFPSHPFTNQECPPISQCPPNRPLSLEEDIYQLLTNTCTADSQVLETSARLLSEMVDPDLLEETIIALSPFPTFSVDVLAHTISRMKGKYAHNAFPSASTGSMHSSPNTPRSYENTPRFASASLSASTARKSTSSKKPANAFNSASANCRSSQWERRSASAPAETKMEVQSKPKGWAKYFFLLLIYWQGPNHTSRSASAPARLQTEDRANELKYKYIPSKGWFKLALTYSVQAFQADPVEDAITWRKNTPPSEASTAKKGKPRKFPAPGDIWMHTNTQDNTLQVWQYSKEKKWEGCTDSFINDDGATSHPKWHTHVLCIGKVPGYMGLPVYIQRKSYEKRPKRNETDKGSGDLAPGSGGSDNDVGGSDVGGSDAGGSGAGGSDVGGSDAGGSGAGGSGAGGSGAGGSDAGGSDAEDVEPLPADTGSRIRSGSDHEEQVE</sequence>